<dbReference type="Pfam" id="PF07087">
    <property type="entry name" value="DUF1353"/>
    <property type="match status" value="1"/>
</dbReference>
<dbReference type="InterPro" id="IPR010767">
    <property type="entry name" value="Phage_CGC-2007_Cje0229"/>
</dbReference>
<name>A0A2D2AUU2_9CAUL</name>
<dbReference type="Proteomes" id="UP000228945">
    <property type="component" value="Chromosome"/>
</dbReference>
<evidence type="ECO:0000313" key="3">
    <source>
        <dbReference type="Proteomes" id="UP000228945"/>
    </source>
</evidence>
<gene>
    <name evidence="2" type="ORF">CSW64_04755</name>
</gene>
<dbReference type="KEGG" id="cmb:CSW64_04755"/>
<sequence>MTVGRMANRAPIRHGQPEIAMEEFVMSLGRFHEDLHTLWLDDGRRVELTKAFNYTDPNGLLWSVPKKAIVDGASIPRILWTPLGGPFEGKYRKASVIHDFYCDRRSRAWEAVHRVFYDAMITSGVSGGQANLLYAGVYWGGPRWSETVVANARLRHPDDGPRRPRNRPLGVDFGDDEASWEGPDQGIGLEPPDIDLGGGEETFETRTVVEQYALPPDALANLGGAIAGKDLSLDEIERLVDQRTQRLEPHRVELGDGERYRPLAFDGDADALKGLWSDLGLDDKP</sequence>
<proteinExistence type="predicted"/>
<evidence type="ECO:0000256" key="1">
    <source>
        <dbReference type="SAM" id="MobiDB-lite"/>
    </source>
</evidence>
<keyword evidence="3" id="KW-1185">Reference proteome</keyword>
<reference evidence="2 3" key="1">
    <citation type="submission" date="2017-10" db="EMBL/GenBank/DDBJ databases">
        <title>Genome sequence of Caulobacter mirabilis FWC38.</title>
        <authorList>
            <person name="Fiebig A."/>
            <person name="Crosson S."/>
        </authorList>
    </citation>
    <scope>NUCLEOTIDE SEQUENCE [LARGE SCALE GENOMIC DNA]</scope>
    <source>
        <strain evidence="2 3">FWC 38</strain>
    </source>
</reference>
<accession>A0A2D2AUU2</accession>
<evidence type="ECO:0000313" key="2">
    <source>
        <dbReference type="EMBL" id="ATQ41768.1"/>
    </source>
</evidence>
<dbReference type="OrthoDB" id="7860705at2"/>
<dbReference type="AlphaFoldDB" id="A0A2D2AUU2"/>
<evidence type="ECO:0008006" key="4">
    <source>
        <dbReference type="Google" id="ProtNLM"/>
    </source>
</evidence>
<organism evidence="2 3">
    <name type="scientific">Caulobacter mirabilis</name>
    <dbReference type="NCBI Taxonomy" id="69666"/>
    <lineage>
        <taxon>Bacteria</taxon>
        <taxon>Pseudomonadati</taxon>
        <taxon>Pseudomonadota</taxon>
        <taxon>Alphaproteobacteria</taxon>
        <taxon>Caulobacterales</taxon>
        <taxon>Caulobacteraceae</taxon>
        <taxon>Caulobacter</taxon>
    </lineage>
</organism>
<feature type="region of interest" description="Disordered" evidence="1">
    <location>
        <begin position="155"/>
        <end position="189"/>
    </location>
</feature>
<dbReference type="EMBL" id="CP024201">
    <property type="protein sequence ID" value="ATQ41768.1"/>
    <property type="molecule type" value="Genomic_DNA"/>
</dbReference>
<protein>
    <recommendedName>
        <fullName evidence="4">DUF1353 domain-containing protein</fullName>
    </recommendedName>
</protein>